<dbReference type="SUPFAM" id="SSF53756">
    <property type="entry name" value="UDP-Glycosyltransferase/glycogen phosphorylase"/>
    <property type="match status" value="1"/>
</dbReference>
<dbReference type="GO" id="GO:0005886">
    <property type="term" value="C:plasma membrane"/>
    <property type="evidence" value="ECO:0007669"/>
    <property type="project" value="UniProtKB-SubCell"/>
</dbReference>
<keyword evidence="4" id="KW-0997">Cell inner membrane</keyword>
<dbReference type="CDD" id="cd03789">
    <property type="entry name" value="GT9_LPS_heptosyltransferase"/>
    <property type="match status" value="1"/>
</dbReference>
<dbReference type="NCBIfam" id="NF008204">
    <property type="entry name" value="PRK10964.1"/>
    <property type="match status" value="1"/>
</dbReference>
<comment type="catalytic activity">
    <reaction evidence="13">
        <text>an alpha-Kdo-(2-&gt;4)-alpha-Kdo-(2-&gt;6)-lipid A + ADP-L-glycero-beta-D-manno-heptose = an L-alpha-D-Hep-(1-&gt;5)-[alpha-Kdo-(2-&gt;4)]-alpha-Kdo-(2-&gt;6)-lipid A + ADP + H(+)</text>
        <dbReference type="Rhea" id="RHEA:74067"/>
        <dbReference type="ChEBI" id="CHEBI:15378"/>
        <dbReference type="ChEBI" id="CHEBI:61506"/>
        <dbReference type="ChEBI" id="CHEBI:176431"/>
        <dbReference type="ChEBI" id="CHEBI:193068"/>
        <dbReference type="ChEBI" id="CHEBI:456216"/>
        <dbReference type="EC" id="2.4.99.23"/>
    </reaction>
</comment>
<comment type="similarity">
    <text evidence="9">Belongs to the glycosyltransferase 9 family.</text>
</comment>
<evidence type="ECO:0000256" key="4">
    <source>
        <dbReference type="ARBA" id="ARBA00022519"/>
    </source>
</evidence>
<dbReference type="AlphaFoldDB" id="A0A0M6W812"/>
<dbReference type="EMBL" id="CVRF01000003">
    <property type="protein sequence ID" value="CRK85988.1"/>
    <property type="molecule type" value="Genomic_DNA"/>
</dbReference>
<dbReference type="GO" id="GO:0009244">
    <property type="term" value="P:lipopolysaccharide core region biosynthetic process"/>
    <property type="evidence" value="ECO:0007669"/>
    <property type="project" value="InterPro"/>
</dbReference>
<dbReference type="Proteomes" id="UP000242301">
    <property type="component" value="Unassembled WGS sequence"/>
</dbReference>
<accession>A0A0M6W812</accession>
<evidence type="ECO:0000256" key="13">
    <source>
        <dbReference type="ARBA" id="ARBA00049201"/>
    </source>
</evidence>
<evidence type="ECO:0000313" key="15">
    <source>
        <dbReference type="Proteomes" id="UP000242301"/>
    </source>
</evidence>
<evidence type="ECO:0000256" key="7">
    <source>
        <dbReference type="ARBA" id="ARBA00022985"/>
    </source>
</evidence>
<dbReference type="InterPro" id="IPR002201">
    <property type="entry name" value="Glyco_trans_9"/>
</dbReference>
<name>A0A0M6W812_9GAMM</name>
<organism evidence="14 15">
    <name type="scientific">Candidatus Providencia siddallii</name>
    <dbReference type="NCBI Taxonomy" id="1715285"/>
    <lineage>
        <taxon>Bacteria</taxon>
        <taxon>Pseudomonadati</taxon>
        <taxon>Pseudomonadota</taxon>
        <taxon>Gammaproteobacteria</taxon>
        <taxon>Enterobacterales</taxon>
        <taxon>Morganellaceae</taxon>
        <taxon>Providencia</taxon>
    </lineage>
</organism>
<dbReference type="PANTHER" id="PTHR30160:SF19">
    <property type="entry name" value="LIPOPOLYSACCHARIDE HEPTOSYLTRANSFERASE 1"/>
    <property type="match status" value="1"/>
</dbReference>
<dbReference type="InterPro" id="IPR051199">
    <property type="entry name" value="LPS_LOS_Heptosyltrfase"/>
</dbReference>
<keyword evidence="8" id="KW-0472">Membrane</keyword>
<proteinExistence type="inferred from homology"/>
<evidence type="ECO:0000313" key="14">
    <source>
        <dbReference type="EMBL" id="CRK85988.1"/>
    </source>
</evidence>
<keyword evidence="6 14" id="KW-0808">Transferase</keyword>
<dbReference type="GO" id="GO:0008713">
    <property type="term" value="F:ADP-heptose-lipopolysaccharide heptosyltransferase activity"/>
    <property type="evidence" value="ECO:0007669"/>
    <property type="project" value="TreeGrafter"/>
</dbReference>
<keyword evidence="15" id="KW-1185">Reference proteome</keyword>
<reference evidence="15" key="1">
    <citation type="submission" date="2015-05" db="EMBL/GenBank/DDBJ databases">
        <authorList>
            <person name="Manzano-Marin A."/>
        </authorList>
    </citation>
    <scope>NUCLEOTIDE SEQUENCE [LARGE SCALE GENOMIC DNA]</scope>
    <source>
        <strain evidence="15">officinalis</strain>
    </source>
</reference>
<evidence type="ECO:0000256" key="3">
    <source>
        <dbReference type="ARBA" id="ARBA00022475"/>
    </source>
</evidence>
<dbReference type="GO" id="GO:0005829">
    <property type="term" value="C:cytosol"/>
    <property type="evidence" value="ECO:0007669"/>
    <property type="project" value="TreeGrafter"/>
</dbReference>
<dbReference type="STRING" id="1715285.SOFFGTOCOR_0589"/>
<dbReference type="InterPro" id="IPR011908">
    <property type="entry name" value="LipoPS_heptosylTferase-I"/>
</dbReference>
<evidence type="ECO:0000256" key="11">
    <source>
        <dbReference type="ARBA" id="ARBA00044190"/>
    </source>
</evidence>
<keyword evidence="7" id="KW-0448">Lipopolysaccharide biosynthesis</keyword>
<evidence type="ECO:0000256" key="6">
    <source>
        <dbReference type="ARBA" id="ARBA00022679"/>
    </source>
</evidence>
<sequence>MKILLIKTSSIGDILHSFPALTDAKQVIPNIKFDWVIEENFSQIPFWHKAVNRIITTGIRRWRKNWFSKQTKIERTLFIQKLQSENYNAIIDAQGLFKSAFFITRLARGCKHGYNYYSIRERFASFFYDQKYFISKQQHAIERIRQLFAKSIGYQYQPTKAQYDINHIFFQSVTKNIYPYIIFLHSTTRTNKHWPEFRWKELISKIIKIKIKIKLPWVTNSEQQRALRLANNFNFIEVLPKLTLTEIGKEIINAKAIVSVDTGLSHLASALNKPNITLYGPTKPDLIGRYGEKQYFIKSTNNKMINIKSDDVYQQLIKYI</sequence>
<comment type="pathway">
    <text evidence="2">Bacterial outer membrane biogenesis; LPS core biosynthesis.</text>
</comment>
<dbReference type="EC" id="2.4.99.23" evidence="10"/>
<evidence type="ECO:0000256" key="10">
    <source>
        <dbReference type="ARBA" id="ARBA00044041"/>
    </source>
</evidence>
<evidence type="ECO:0000256" key="1">
    <source>
        <dbReference type="ARBA" id="ARBA00004515"/>
    </source>
</evidence>
<dbReference type="PANTHER" id="PTHR30160">
    <property type="entry name" value="TETRAACYLDISACCHARIDE 4'-KINASE-RELATED"/>
    <property type="match status" value="1"/>
</dbReference>
<protein>
    <recommendedName>
        <fullName evidence="11">Lipopolysaccharide heptosyltransferase 1</fullName>
        <ecNumber evidence="10">2.4.99.23</ecNumber>
    </recommendedName>
    <alternativeName>
        <fullName evidence="12">ADP-heptose:lipopolysaccharide heptosyltransferase I</fullName>
    </alternativeName>
</protein>
<evidence type="ECO:0000256" key="2">
    <source>
        <dbReference type="ARBA" id="ARBA00004713"/>
    </source>
</evidence>
<evidence type="ECO:0000256" key="5">
    <source>
        <dbReference type="ARBA" id="ARBA00022676"/>
    </source>
</evidence>
<dbReference type="Pfam" id="PF01075">
    <property type="entry name" value="Glyco_transf_9"/>
    <property type="match status" value="1"/>
</dbReference>
<comment type="subcellular location">
    <subcellularLocation>
        <location evidence="1">Cell inner membrane</location>
        <topology evidence="1">Peripheral membrane protein</topology>
        <orientation evidence="1">Cytoplasmic side</orientation>
    </subcellularLocation>
</comment>
<evidence type="ECO:0000256" key="9">
    <source>
        <dbReference type="ARBA" id="ARBA00043995"/>
    </source>
</evidence>
<keyword evidence="3" id="KW-1003">Cell membrane</keyword>
<evidence type="ECO:0000256" key="12">
    <source>
        <dbReference type="ARBA" id="ARBA00044330"/>
    </source>
</evidence>
<keyword evidence="5" id="KW-0328">Glycosyltransferase</keyword>
<dbReference type="NCBIfam" id="TIGR02193">
    <property type="entry name" value="heptsyl_trn_I"/>
    <property type="match status" value="1"/>
</dbReference>
<dbReference type="Gene3D" id="3.40.50.2000">
    <property type="entry name" value="Glycogen Phosphorylase B"/>
    <property type="match status" value="2"/>
</dbReference>
<evidence type="ECO:0000256" key="8">
    <source>
        <dbReference type="ARBA" id="ARBA00023136"/>
    </source>
</evidence>
<gene>
    <name evidence="14" type="primary">rfaC</name>
    <name evidence="14" type="ORF">SOFFGTOCOR_0589</name>
</gene>